<accession>A0A9P0QUK0</accession>
<evidence type="ECO:0000259" key="6">
    <source>
        <dbReference type="Pfam" id="PF13664"/>
    </source>
</evidence>
<evidence type="ECO:0000256" key="4">
    <source>
        <dbReference type="ARBA" id="ARBA00023136"/>
    </source>
</evidence>
<dbReference type="PANTHER" id="PTHR23241:SF102">
    <property type="entry name" value="LD23009P"/>
    <property type="match status" value="1"/>
</dbReference>
<keyword evidence="4 5" id="KW-0472">Membrane</keyword>
<dbReference type="EMBL" id="CAKXYY010000019">
    <property type="protein sequence ID" value="CAH2354861.1"/>
    <property type="molecule type" value="Genomic_DNA"/>
</dbReference>
<dbReference type="Pfam" id="PF13664">
    <property type="entry name" value="DUF4149"/>
    <property type="match status" value="1"/>
</dbReference>
<keyword evidence="8" id="KW-1185">Reference proteome</keyword>
<comment type="subcellular location">
    <subcellularLocation>
        <location evidence="1">Membrane</location>
    </subcellularLocation>
</comment>
<organism evidence="7 8">
    <name type="scientific">[Candida] railenensis</name>
    <dbReference type="NCBI Taxonomy" id="45579"/>
    <lineage>
        <taxon>Eukaryota</taxon>
        <taxon>Fungi</taxon>
        <taxon>Dikarya</taxon>
        <taxon>Ascomycota</taxon>
        <taxon>Saccharomycotina</taxon>
        <taxon>Pichiomycetes</taxon>
        <taxon>Debaryomycetaceae</taxon>
        <taxon>Kurtzmaniella</taxon>
    </lineage>
</organism>
<dbReference type="GO" id="GO:0016020">
    <property type="term" value="C:membrane"/>
    <property type="evidence" value="ECO:0007669"/>
    <property type="project" value="UniProtKB-SubCell"/>
</dbReference>
<evidence type="ECO:0000256" key="3">
    <source>
        <dbReference type="ARBA" id="ARBA00022989"/>
    </source>
</evidence>
<evidence type="ECO:0000256" key="1">
    <source>
        <dbReference type="ARBA" id="ARBA00004370"/>
    </source>
</evidence>
<feature type="transmembrane region" description="Helical" evidence="5">
    <location>
        <begin position="134"/>
        <end position="154"/>
    </location>
</feature>
<feature type="transmembrane region" description="Helical" evidence="5">
    <location>
        <begin position="12"/>
        <end position="32"/>
    </location>
</feature>
<dbReference type="OrthoDB" id="1641132at2759"/>
<dbReference type="InterPro" id="IPR025423">
    <property type="entry name" value="TMEM205-like"/>
</dbReference>
<dbReference type="Proteomes" id="UP000837801">
    <property type="component" value="Unassembled WGS sequence"/>
</dbReference>
<protein>
    <submittedName>
        <fullName evidence="7">Uncharacterized mitochondrial outer membrane protein</fullName>
    </submittedName>
</protein>
<evidence type="ECO:0000313" key="7">
    <source>
        <dbReference type="EMBL" id="CAH2354861.1"/>
    </source>
</evidence>
<comment type="caution">
    <text evidence="7">The sequence shown here is derived from an EMBL/GenBank/DDBJ whole genome shotgun (WGS) entry which is preliminary data.</text>
</comment>
<evidence type="ECO:0000256" key="2">
    <source>
        <dbReference type="ARBA" id="ARBA00022692"/>
    </source>
</evidence>
<evidence type="ECO:0000256" key="5">
    <source>
        <dbReference type="SAM" id="Phobius"/>
    </source>
</evidence>
<sequence length="164" mass="17948">MFAKLGLNTSAPYHVLIYSLIFGASTFHSFILSPIAFKHLRREDFGNLQNKIFPTYFLAQTATPILLGLTAPFKLCPFGIGLLAASGIAGAVNYFVLLPLCQRIKEERTKLQKELGAEAEPTEELVALNKRFGFAHGISSLANLISIVALGFYGPYLTRGLVKV</sequence>
<dbReference type="InterPro" id="IPR053009">
    <property type="entry name" value="Xanthocillin_Biosynth-Assoc"/>
</dbReference>
<keyword evidence="3 5" id="KW-1133">Transmembrane helix</keyword>
<feature type="transmembrane region" description="Helical" evidence="5">
    <location>
        <begin position="53"/>
        <end position="73"/>
    </location>
</feature>
<dbReference type="PANTHER" id="PTHR23241">
    <property type="entry name" value="LATE EMBRYOGENESIS ABUNDANT PLANTS LEA-RELATED"/>
    <property type="match status" value="1"/>
</dbReference>
<gene>
    <name evidence="7" type="ORF">CLIB1423_19S01662</name>
</gene>
<dbReference type="AlphaFoldDB" id="A0A9P0QUK0"/>
<feature type="transmembrane region" description="Helical" evidence="5">
    <location>
        <begin position="79"/>
        <end position="101"/>
    </location>
</feature>
<name>A0A9P0QUK0_9ASCO</name>
<evidence type="ECO:0000313" key="8">
    <source>
        <dbReference type="Proteomes" id="UP000837801"/>
    </source>
</evidence>
<reference evidence="7" key="1">
    <citation type="submission" date="2022-03" db="EMBL/GenBank/DDBJ databases">
        <authorList>
            <person name="Legras J.-L."/>
            <person name="Devillers H."/>
            <person name="Grondin C."/>
        </authorList>
    </citation>
    <scope>NUCLEOTIDE SEQUENCE</scope>
    <source>
        <strain evidence="7">CLIB 1423</strain>
    </source>
</reference>
<feature type="domain" description="TMEM205-like" evidence="6">
    <location>
        <begin position="16"/>
        <end position="109"/>
    </location>
</feature>
<keyword evidence="2 5" id="KW-0812">Transmembrane</keyword>
<proteinExistence type="predicted"/>